<feature type="compositionally biased region" description="Polar residues" evidence="1">
    <location>
        <begin position="127"/>
        <end position="138"/>
    </location>
</feature>
<protein>
    <submittedName>
        <fullName evidence="2">Uncharacterized protein</fullName>
    </submittedName>
</protein>
<dbReference type="EMBL" id="CADEAL010002557">
    <property type="protein sequence ID" value="CAB1440993.1"/>
    <property type="molecule type" value="Genomic_DNA"/>
</dbReference>
<sequence length="179" mass="19428">MSNKAPVKEKKKTSIRKAKATRSVFYCMNEEELVEAAVSYLTDTACQGAALPPDHKVPLLSPTLKVGDKAVDANVTIRGKPASSKTKAKSVLESLEEESSDCTDAQEDTYISETDLDITDVETLPYTENQGFQGQRSGPVQDPGGVMKADKQVARSQTPADAAQQEDDGLQLVREIFFT</sequence>
<gene>
    <name evidence="2" type="ORF">PLEPLA_LOCUS28783</name>
</gene>
<evidence type="ECO:0000313" key="3">
    <source>
        <dbReference type="Proteomes" id="UP001153269"/>
    </source>
</evidence>
<name>A0A9N7UWY3_PLEPL</name>
<reference evidence="2" key="1">
    <citation type="submission" date="2020-03" db="EMBL/GenBank/DDBJ databases">
        <authorList>
            <person name="Weist P."/>
        </authorList>
    </citation>
    <scope>NUCLEOTIDE SEQUENCE</scope>
</reference>
<comment type="caution">
    <text evidence="2">The sequence shown here is derived from an EMBL/GenBank/DDBJ whole genome shotgun (WGS) entry which is preliminary data.</text>
</comment>
<evidence type="ECO:0000256" key="1">
    <source>
        <dbReference type="SAM" id="MobiDB-lite"/>
    </source>
</evidence>
<dbReference type="AlphaFoldDB" id="A0A9N7UWY3"/>
<proteinExistence type="predicted"/>
<organism evidence="2 3">
    <name type="scientific">Pleuronectes platessa</name>
    <name type="common">European plaice</name>
    <dbReference type="NCBI Taxonomy" id="8262"/>
    <lineage>
        <taxon>Eukaryota</taxon>
        <taxon>Metazoa</taxon>
        <taxon>Chordata</taxon>
        <taxon>Craniata</taxon>
        <taxon>Vertebrata</taxon>
        <taxon>Euteleostomi</taxon>
        <taxon>Actinopterygii</taxon>
        <taxon>Neopterygii</taxon>
        <taxon>Teleostei</taxon>
        <taxon>Neoteleostei</taxon>
        <taxon>Acanthomorphata</taxon>
        <taxon>Carangaria</taxon>
        <taxon>Pleuronectiformes</taxon>
        <taxon>Pleuronectoidei</taxon>
        <taxon>Pleuronectidae</taxon>
        <taxon>Pleuronectes</taxon>
    </lineage>
</organism>
<keyword evidence="3" id="KW-1185">Reference proteome</keyword>
<evidence type="ECO:0000313" key="2">
    <source>
        <dbReference type="EMBL" id="CAB1440993.1"/>
    </source>
</evidence>
<dbReference type="Proteomes" id="UP001153269">
    <property type="component" value="Unassembled WGS sequence"/>
</dbReference>
<feature type="region of interest" description="Disordered" evidence="1">
    <location>
        <begin position="127"/>
        <end position="168"/>
    </location>
</feature>
<accession>A0A9N7UWY3</accession>